<evidence type="ECO:0000256" key="2">
    <source>
        <dbReference type="ARBA" id="ARBA00012438"/>
    </source>
</evidence>
<comment type="catalytic activity">
    <reaction evidence="1">
        <text>ATP + protein L-histidine = ADP + protein N-phospho-L-histidine.</text>
        <dbReference type="EC" id="2.7.13.3"/>
    </reaction>
</comment>
<evidence type="ECO:0000256" key="9">
    <source>
        <dbReference type="SAM" id="Phobius"/>
    </source>
</evidence>
<dbReference type="InterPro" id="IPR036097">
    <property type="entry name" value="HisK_dim/P_sf"/>
</dbReference>
<dbReference type="NCBIfam" id="TIGR00229">
    <property type="entry name" value="sensory_box"/>
    <property type="match status" value="1"/>
</dbReference>
<evidence type="ECO:0000256" key="8">
    <source>
        <dbReference type="ARBA" id="ARBA00023012"/>
    </source>
</evidence>
<dbReference type="Pfam" id="PF02518">
    <property type="entry name" value="HATPase_c"/>
    <property type="match status" value="1"/>
</dbReference>
<evidence type="ECO:0000256" key="7">
    <source>
        <dbReference type="ARBA" id="ARBA00022840"/>
    </source>
</evidence>
<dbReference type="Gene3D" id="3.30.565.10">
    <property type="entry name" value="Histidine kinase-like ATPase, C-terminal domain"/>
    <property type="match status" value="1"/>
</dbReference>
<dbReference type="InterPro" id="IPR013656">
    <property type="entry name" value="PAS_4"/>
</dbReference>
<dbReference type="InterPro" id="IPR005467">
    <property type="entry name" value="His_kinase_dom"/>
</dbReference>
<dbReference type="PANTHER" id="PTHR43065:SF34">
    <property type="entry name" value="SPORULATION KINASE A"/>
    <property type="match status" value="1"/>
</dbReference>
<evidence type="ECO:0000256" key="3">
    <source>
        <dbReference type="ARBA" id="ARBA00022553"/>
    </source>
</evidence>
<dbReference type="EMBL" id="JAFBDZ010000002">
    <property type="protein sequence ID" value="MBM7585170.1"/>
    <property type="molecule type" value="Genomic_DNA"/>
</dbReference>
<name>A0ABS2NBD9_9BACI</name>
<feature type="transmembrane region" description="Helical" evidence="9">
    <location>
        <begin position="35"/>
        <end position="54"/>
    </location>
</feature>
<dbReference type="InterPro" id="IPR000700">
    <property type="entry name" value="PAS-assoc_C"/>
</dbReference>
<evidence type="ECO:0000256" key="5">
    <source>
        <dbReference type="ARBA" id="ARBA00022741"/>
    </source>
</evidence>
<dbReference type="InterPro" id="IPR036890">
    <property type="entry name" value="HATPase_C_sf"/>
</dbReference>
<reference evidence="12 13" key="1">
    <citation type="submission" date="2021-01" db="EMBL/GenBank/DDBJ databases">
        <title>Genomic Encyclopedia of Type Strains, Phase IV (KMG-IV): sequencing the most valuable type-strain genomes for metagenomic binning, comparative biology and taxonomic classification.</title>
        <authorList>
            <person name="Goeker M."/>
        </authorList>
    </citation>
    <scope>NUCLEOTIDE SEQUENCE [LARGE SCALE GENOMIC DNA]</scope>
    <source>
        <strain evidence="12 13">DSM 24834</strain>
    </source>
</reference>
<organism evidence="12 13">
    <name type="scientific">Rossellomorea pakistanensis</name>
    <dbReference type="NCBI Taxonomy" id="992288"/>
    <lineage>
        <taxon>Bacteria</taxon>
        <taxon>Bacillati</taxon>
        <taxon>Bacillota</taxon>
        <taxon>Bacilli</taxon>
        <taxon>Bacillales</taxon>
        <taxon>Bacillaceae</taxon>
        <taxon>Rossellomorea</taxon>
    </lineage>
</organism>
<evidence type="ECO:0000259" key="10">
    <source>
        <dbReference type="PROSITE" id="PS50109"/>
    </source>
</evidence>
<keyword evidence="8" id="KW-0902">Two-component regulatory system</keyword>
<dbReference type="Pfam" id="PF00512">
    <property type="entry name" value="HisKA"/>
    <property type="match status" value="1"/>
</dbReference>
<dbReference type="PROSITE" id="PS50109">
    <property type="entry name" value="HIS_KIN"/>
    <property type="match status" value="1"/>
</dbReference>
<sequence length="426" mass="48837">MNFITHNWIRYLYIFIFLVLLQVLSISFITEKRWMVSISILIGLMMLYLVWRMVQSFGSFHKVYQELMEEEKRLSTLLHSLPDFVCFKDGKGRWLKINEFGCELYQLKNINYAGKTDIELGELNPFFKEAYDYCIISDERTWRSRKLSRGEESFFIPSGELKTFDVIKVPLFYPNGERKGLVTIGRDITQQKVAEDILIKTEKLSVVGELAAGIAHEIRNPLTSIKGFIQLLEENDHVPATYLDVMSSEMDRINQIVSDLLILAKPESKAYKPLNICEVMGYVKNVMSHEALLKGINLVVEDQSKEKKIFGDKNQLIQVLINVIKNAIDAMKSGEINIMIMNENHQLKITVQDHGVGIPPDRLKKLGEPFFTLKEKGMGLGLTISQKIIQDHKGLLIIESDVGIGTSVHVILPVYKIECEESFRDL</sequence>
<dbReference type="EC" id="2.7.13.3" evidence="2"/>
<dbReference type="Gene3D" id="3.30.450.20">
    <property type="entry name" value="PAS domain"/>
    <property type="match status" value="1"/>
</dbReference>
<evidence type="ECO:0000256" key="1">
    <source>
        <dbReference type="ARBA" id="ARBA00000085"/>
    </source>
</evidence>
<keyword evidence="13" id="KW-1185">Reference proteome</keyword>
<dbReference type="SUPFAM" id="SSF55785">
    <property type="entry name" value="PYP-like sensor domain (PAS domain)"/>
    <property type="match status" value="1"/>
</dbReference>
<keyword evidence="3" id="KW-0597">Phosphoprotein</keyword>
<keyword evidence="6" id="KW-0418">Kinase</keyword>
<gene>
    <name evidence="12" type="ORF">JOC86_001712</name>
</gene>
<dbReference type="SMART" id="SM00387">
    <property type="entry name" value="HATPase_c"/>
    <property type="match status" value="1"/>
</dbReference>
<dbReference type="SUPFAM" id="SSF55874">
    <property type="entry name" value="ATPase domain of HSP90 chaperone/DNA topoisomerase II/histidine kinase"/>
    <property type="match status" value="1"/>
</dbReference>
<dbReference type="RefSeq" id="WP_205170539.1">
    <property type="nucleotide sequence ID" value="NZ_JAFBDZ010000002.1"/>
</dbReference>
<feature type="domain" description="Histidine kinase" evidence="10">
    <location>
        <begin position="213"/>
        <end position="416"/>
    </location>
</feature>
<keyword evidence="9" id="KW-0812">Transmembrane</keyword>
<dbReference type="PRINTS" id="PR00344">
    <property type="entry name" value="BCTRLSENSOR"/>
</dbReference>
<evidence type="ECO:0000313" key="12">
    <source>
        <dbReference type="EMBL" id="MBM7585170.1"/>
    </source>
</evidence>
<dbReference type="InterPro" id="IPR035965">
    <property type="entry name" value="PAS-like_dom_sf"/>
</dbReference>
<proteinExistence type="predicted"/>
<dbReference type="Pfam" id="PF08448">
    <property type="entry name" value="PAS_4"/>
    <property type="match status" value="1"/>
</dbReference>
<evidence type="ECO:0000256" key="4">
    <source>
        <dbReference type="ARBA" id="ARBA00022679"/>
    </source>
</evidence>
<dbReference type="SMART" id="SM00388">
    <property type="entry name" value="HisKA"/>
    <property type="match status" value="1"/>
</dbReference>
<keyword evidence="9" id="KW-0472">Membrane</keyword>
<dbReference type="Proteomes" id="UP001646157">
    <property type="component" value="Unassembled WGS sequence"/>
</dbReference>
<dbReference type="PANTHER" id="PTHR43065">
    <property type="entry name" value="SENSOR HISTIDINE KINASE"/>
    <property type="match status" value="1"/>
</dbReference>
<keyword evidence="4" id="KW-0808">Transferase</keyword>
<dbReference type="CDD" id="cd00082">
    <property type="entry name" value="HisKA"/>
    <property type="match status" value="1"/>
</dbReference>
<dbReference type="InterPro" id="IPR000014">
    <property type="entry name" value="PAS"/>
</dbReference>
<accession>A0ABS2NBD9</accession>
<dbReference type="InterPro" id="IPR003661">
    <property type="entry name" value="HisK_dim/P_dom"/>
</dbReference>
<keyword evidence="7" id="KW-0067">ATP-binding</keyword>
<dbReference type="InterPro" id="IPR003594">
    <property type="entry name" value="HATPase_dom"/>
</dbReference>
<dbReference type="PROSITE" id="PS50113">
    <property type="entry name" value="PAC"/>
    <property type="match status" value="1"/>
</dbReference>
<comment type="caution">
    <text evidence="12">The sequence shown here is derived from an EMBL/GenBank/DDBJ whole genome shotgun (WGS) entry which is preliminary data.</text>
</comment>
<evidence type="ECO:0000313" key="13">
    <source>
        <dbReference type="Proteomes" id="UP001646157"/>
    </source>
</evidence>
<evidence type="ECO:0000259" key="11">
    <source>
        <dbReference type="PROSITE" id="PS50113"/>
    </source>
</evidence>
<dbReference type="InterPro" id="IPR004358">
    <property type="entry name" value="Sig_transdc_His_kin-like_C"/>
</dbReference>
<evidence type="ECO:0000256" key="6">
    <source>
        <dbReference type="ARBA" id="ARBA00022777"/>
    </source>
</evidence>
<feature type="transmembrane region" description="Helical" evidence="9">
    <location>
        <begin position="12"/>
        <end position="29"/>
    </location>
</feature>
<dbReference type="Gene3D" id="1.10.287.130">
    <property type="match status" value="1"/>
</dbReference>
<dbReference type="SUPFAM" id="SSF47384">
    <property type="entry name" value="Homodimeric domain of signal transducing histidine kinase"/>
    <property type="match status" value="1"/>
</dbReference>
<protein>
    <recommendedName>
        <fullName evidence="2">histidine kinase</fullName>
        <ecNumber evidence="2">2.7.13.3</ecNumber>
    </recommendedName>
</protein>
<keyword evidence="5" id="KW-0547">Nucleotide-binding</keyword>
<feature type="domain" description="PAC" evidence="11">
    <location>
        <begin position="148"/>
        <end position="200"/>
    </location>
</feature>
<keyword evidence="9" id="KW-1133">Transmembrane helix</keyword>